<comment type="similarity">
    <text evidence="2 7">Belongs to the DMRL synthase family.</text>
</comment>
<dbReference type="InterPro" id="IPR002180">
    <property type="entry name" value="LS/RS"/>
</dbReference>
<proteinExistence type="inferred from homology"/>
<dbReference type="GO" id="GO:0000906">
    <property type="term" value="F:6,7-dimethyl-8-ribityllumazine synthase activity"/>
    <property type="evidence" value="ECO:0007669"/>
    <property type="project" value="UniProtKB-EC"/>
</dbReference>
<keyword evidence="4 7" id="KW-0686">Riboflavin biosynthesis</keyword>
<feature type="binding site" evidence="7">
    <location>
        <position position="119"/>
    </location>
    <ligand>
        <name>(2S)-2-hydroxy-3-oxobutyl phosphate</name>
        <dbReference type="ChEBI" id="CHEBI:58830"/>
    </ligand>
</feature>
<dbReference type="EC" id="2.5.1.78" evidence="3 7"/>
<dbReference type="InterPro" id="IPR036467">
    <property type="entry name" value="LS/RS_sf"/>
</dbReference>
<evidence type="ECO:0000313" key="8">
    <source>
        <dbReference type="EMBL" id="MDQ0327227.1"/>
    </source>
</evidence>
<evidence type="ECO:0000256" key="6">
    <source>
        <dbReference type="ARBA" id="ARBA00048785"/>
    </source>
</evidence>
<comment type="catalytic activity">
    <reaction evidence="6 7">
        <text>(2S)-2-hydroxy-3-oxobutyl phosphate + 5-amino-6-(D-ribitylamino)uracil = 6,7-dimethyl-8-(1-D-ribityl)lumazine + phosphate + 2 H2O + H(+)</text>
        <dbReference type="Rhea" id="RHEA:26152"/>
        <dbReference type="ChEBI" id="CHEBI:15377"/>
        <dbReference type="ChEBI" id="CHEBI:15378"/>
        <dbReference type="ChEBI" id="CHEBI:15934"/>
        <dbReference type="ChEBI" id="CHEBI:43474"/>
        <dbReference type="ChEBI" id="CHEBI:58201"/>
        <dbReference type="ChEBI" id="CHEBI:58830"/>
        <dbReference type="EC" id="2.5.1.78"/>
    </reaction>
</comment>
<feature type="active site" description="Proton donor" evidence="7">
    <location>
        <position position="80"/>
    </location>
</feature>
<dbReference type="Pfam" id="PF00885">
    <property type="entry name" value="DMRL_synthase"/>
    <property type="match status" value="1"/>
</dbReference>
<dbReference type="NCBIfam" id="TIGR00114">
    <property type="entry name" value="lumazine-synth"/>
    <property type="match status" value="1"/>
</dbReference>
<evidence type="ECO:0000256" key="4">
    <source>
        <dbReference type="ARBA" id="ARBA00022619"/>
    </source>
</evidence>
<evidence type="ECO:0000256" key="2">
    <source>
        <dbReference type="ARBA" id="ARBA00007424"/>
    </source>
</evidence>
<feature type="binding site" evidence="7">
    <location>
        <position position="11"/>
    </location>
    <ligand>
        <name>5-amino-6-(D-ribitylamino)uracil</name>
        <dbReference type="ChEBI" id="CHEBI:15934"/>
    </ligand>
</feature>
<evidence type="ECO:0000256" key="7">
    <source>
        <dbReference type="HAMAP-Rule" id="MF_00178"/>
    </source>
</evidence>
<accession>A0ABU0CAJ3</accession>
<dbReference type="PANTHER" id="PTHR21058:SF0">
    <property type="entry name" value="6,7-DIMETHYL-8-RIBITYLLUMAZINE SYNTHASE"/>
    <property type="match status" value="1"/>
</dbReference>
<evidence type="ECO:0000256" key="3">
    <source>
        <dbReference type="ARBA" id="ARBA00012664"/>
    </source>
</evidence>
<comment type="caution">
    <text evidence="8">The sequence shown here is derived from an EMBL/GenBank/DDBJ whole genome shotgun (WGS) entry which is preliminary data.</text>
</comment>
<dbReference type="HAMAP" id="MF_00178">
    <property type="entry name" value="Lumazine_synth"/>
    <property type="match status" value="1"/>
</dbReference>
<feature type="binding site" evidence="7">
    <location>
        <begin position="42"/>
        <end position="44"/>
    </location>
    <ligand>
        <name>5-amino-6-(D-ribitylamino)uracil</name>
        <dbReference type="ChEBI" id="CHEBI:15934"/>
    </ligand>
</feature>
<dbReference type="InterPro" id="IPR034964">
    <property type="entry name" value="LS"/>
</dbReference>
<gene>
    <name evidence="7" type="primary">ribH</name>
    <name evidence="8" type="ORF">J2R99_003096</name>
</gene>
<keyword evidence="9" id="KW-1185">Reference proteome</keyword>
<dbReference type="PANTHER" id="PTHR21058">
    <property type="entry name" value="6,7-DIMETHYL-8-RIBITYLLUMAZINE SYNTHASE DMRL SYNTHASE LUMAZINE SYNTHASE"/>
    <property type="match status" value="1"/>
</dbReference>
<dbReference type="Gene3D" id="3.40.50.960">
    <property type="entry name" value="Lumazine/riboflavin synthase"/>
    <property type="match status" value="1"/>
</dbReference>
<keyword evidence="5 7" id="KW-0808">Transferase</keyword>
<dbReference type="SUPFAM" id="SSF52121">
    <property type="entry name" value="Lumazine synthase"/>
    <property type="match status" value="1"/>
</dbReference>
<evidence type="ECO:0000256" key="5">
    <source>
        <dbReference type="ARBA" id="ARBA00022679"/>
    </source>
</evidence>
<feature type="binding site" evidence="7">
    <location>
        <begin position="72"/>
        <end position="74"/>
    </location>
    <ligand>
        <name>5-amino-6-(D-ribitylamino)uracil</name>
        <dbReference type="ChEBI" id="CHEBI:15934"/>
    </ligand>
</feature>
<evidence type="ECO:0000256" key="1">
    <source>
        <dbReference type="ARBA" id="ARBA00004917"/>
    </source>
</evidence>
<dbReference type="EMBL" id="JAUSUK010000002">
    <property type="protein sequence ID" value="MDQ0327227.1"/>
    <property type="molecule type" value="Genomic_DNA"/>
</dbReference>
<dbReference type="Proteomes" id="UP001230253">
    <property type="component" value="Unassembled WGS sequence"/>
</dbReference>
<protein>
    <recommendedName>
        <fullName evidence="3 7">6,7-dimethyl-8-ribityllumazine synthase</fullName>
        <shortName evidence="7">DMRL synthase</shortName>
        <shortName evidence="7">LS</shortName>
        <shortName evidence="7">Lumazine synthase</shortName>
        <ecNumber evidence="3 7">2.5.1.78</ecNumber>
    </recommendedName>
</protein>
<feature type="binding site" evidence="7">
    <location>
        <begin position="77"/>
        <end position="78"/>
    </location>
    <ligand>
        <name>(2S)-2-hydroxy-3-oxobutyl phosphate</name>
        <dbReference type="ChEBI" id="CHEBI:58830"/>
    </ligand>
</feature>
<reference evidence="8 9" key="1">
    <citation type="submission" date="2023-07" db="EMBL/GenBank/DDBJ databases">
        <title>Genomic Encyclopedia of Type Strains, Phase IV (KMG-IV): sequencing the most valuable type-strain genomes for metagenomic binning, comparative biology and taxonomic classification.</title>
        <authorList>
            <person name="Goeker M."/>
        </authorList>
    </citation>
    <scope>NUCLEOTIDE SEQUENCE [LARGE SCALE GENOMIC DNA]</scope>
    <source>
        <strain evidence="8 9">DSM 11549</strain>
    </source>
</reference>
<dbReference type="CDD" id="cd09209">
    <property type="entry name" value="Lumazine_synthase-I"/>
    <property type="match status" value="1"/>
</dbReference>
<comment type="pathway">
    <text evidence="1 7">Cofactor biosynthesis; riboflavin biosynthesis; riboflavin from 2-hydroxy-3-oxobutyl phosphate and 5-amino-6-(D-ribitylamino)uracil: step 1/2.</text>
</comment>
<feature type="binding site" evidence="7">
    <location>
        <position position="105"/>
    </location>
    <ligand>
        <name>5-amino-6-(D-ribitylamino)uracil</name>
        <dbReference type="ChEBI" id="CHEBI:15934"/>
    </ligand>
</feature>
<comment type="function">
    <text evidence="7">Catalyzes the formation of 6,7-dimethyl-8-ribityllumazine by condensation of 5-amino-6-(D-ribitylamino)uracil with 3,4-dihydroxy-2-butanone 4-phosphate. This is the penultimate step in the biosynthesis of riboflavin.</text>
</comment>
<evidence type="ECO:0000313" key="9">
    <source>
        <dbReference type="Proteomes" id="UP001230253"/>
    </source>
</evidence>
<name>A0ABU0CAJ3_9BRAD</name>
<dbReference type="RefSeq" id="WP_307155293.1">
    <property type="nucleotide sequence ID" value="NZ_JAUSUK010000002.1"/>
</dbReference>
<sequence length="150" mass="15841">MSHFLLIEARFYRDLSDELARGAIAELERRGVTYDRIAVPGVLEIPGALSMALIAAEEGNISAYDGFVLLGCVIRGETSHYDIVAVESARAVMDLVSAYGLALGNGVLTVENGDQAWARAGVDGKNKGAAAAAAACEMAELRERWGLAGK</sequence>
<organism evidence="8 9">
    <name type="scientific">Rhodopseudomonas julia</name>
    <dbReference type="NCBI Taxonomy" id="200617"/>
    <lineage>
        <taxon>Bacteria</taxon>
        <taxon>Pseudomonadati</taxon>
        <taxon>Pseudomonadota</taxon>
        <taxon>Alphaproteobacteria</taxon>
        <taxon>Hyphomicrobiales</taxon>
        <taxon>Nitrobacteraceae</taxon>
        <taxon>Rhodopseudomonas</taxon>
    </lineage>
</organism>